<feature type="non-terminal residue" evidence="6">
    <location>
        <position position="1"/>
    </location>
</feature>
<dbReference type="Pfam" id="PF00004">
    <property type="entry name" value="AAA"/>
    <property type="match status" value="1"/>
</dbReference>
<feature type="region of interest" description="Disordered" evidence="3">
    <location>
        <begin position="1"/>
        <end position="25"/>
    </location>
</feature>
<dbReference type="InterPro" id="IPR054472">
    <property type="entry name" value="WHD"/>
</dbReference>
<dbReference type="InterPro" id="IPR027417">
    <property type="entry name" value="P-loop_NTPase"/>
</dbReference>
<gene>
    <name evidence="6" type="ORF">RFI_13555</name>
</gene>
<dbReference type="Proteomes" id="UP000023152">
    <property type="component" value="Unassembled WGS sequence"/>
</dbReference>
<feature type="region of interest" description="Disordered" evidence="3">
    <location>
        <begin position="38"/>
        <end position="98"/>
    </location>
</feature>
<evidence type="ECO:0000259" key="4">
    <source>
        <dbReference type="Pfam" id="PF00004"/>
    </source>
</evidence>
<dbReference type="GO" id="GO:0005524">
    <property type="term" value="F:ATP binding"/>
    <property type="evidence" value="ECO:0007669"/>
    <property type="project" value="UniProtKB-KW"/>
</dbReference>
<feature type="compositionally biased region" description="Basic and acidic residues" evidence="3">
    <location>
        <begin position="59"/>
        <end position="68"/>
    </location>
</feature>
<proteinExistence type="predicted"/>
<name>X6NCX7_RETFI</name>
<evidence type="ECO:0000259" key="5">
    <source>
        <dbReference type="Pfam" id="PF22977"/>
    </source>
</evidence>
<keyword evidence="1" id="KW-0547">Nucleotide-binding</keyword>
<accession>X6NCX7</accession>
<dbReference type="PANTHER" id="PTHR23073">
    <property type="entry name" value="26S PROTEASOME REGULATORY SUBUNIT"/>
    <property type="match status" value="1"/>
</dbReference>
<dbReference type="OrthoDB" id="10042665at2759"/>
<evidence type="ECO:0000256" key="2">
    <source>
        <dbReference type="ARBA" id="ARBA00022840"/>
    </source>
</evidence>
<dbReference type="Pfam" id="PF22977">
    <property type="entry name" value="WHD"/>
    <property type="match status" value="1"/>
</dbReference>
<protein>
    <submittedName>
        <fullName evidence="6">Uncharacterized protein</fullName>
    </submittedName>
</protein>
<feature type="compositionally biased region" description="Basic and acidic residues" evidence="3">
    <location>
        <begin position="1"/>
        <end position="16"/>
    </location>
</feature>
<dbReference type="EMBL" id="ASPP01009803">
    <property type="protein sequence ID" value="ETO23624.1"/>
    <property type="molecule type" value="Genomic_DNA"/>
</dbReference>
<feature type="domain" description="Winged helix" evidence="5">
    <location>
        <begin position="96"/>
        <end position="205"/>
    </location>
</feature>
<dbReference type="Gene3D" id="3.40.50.300">
    <property type="entry name" value="P-loop containing nucleotide triphosphate hydrolases"/>
    <property type="match status" value="1"/>
</dbReference>
<dbReference type="Gene3D" id="1.10.8.60">
    <property type="match status" value="1"/>
</dbReference>
<feature type="compositionally biased region" description="Basic and acidic residues" evidence="3">
    <location>
        <begin position="38"/>
        <end position="51"/>
    </location>
</feature>
<comment type="caution">
    <text evidence="6">The sequence shown here is derived from an EMBL/GenBank/DDBJ whole genome shotgun (WGS) entry which is preliminary data.</text>
</comment>
<evidence type="ECO:0000313" key="7">
    <source>
        <dbReference type="Proteomes" id="UP000023152"/>
    </source>
</evidence>
<dbReference type="SUPFAM" id="SSF52540">
    <property type="entry name" value="P-loop containing nucleoside triphosphate hydrolases"/>
    <property type="match status" value="1"/>
</dbReference>
<keyword evidence="2" id="KW-0067">ATP-binding</keyword>
<dbReference type="InterPro" id="IPR050221">
    <property type="entry name" value="26S_Proteasome_ATPase"/>
</dbReference>
<sequence>EKKKEKSTDDKTKTMSEEWSGTDKNGKTVVEVLDLLRRSQNETEMKEEELKVNQSSTAKPEKEQKDVAIDSTLPMNFDQKGDPLQHKKEDVNEQKEAKTDDNLLSAYTNDLDYLQDHFEVIVLRFRLLRGEMNTGFNEDFAYNDTYAQQQQQRRATSKRETEAKLQQSIQKCKIRLEATLQERTFLPRVEKLVKELKLDVFEKWCTELRDQIEKRKYFYKGATLIKEGIVTMQEGGMGANLMSAVLEMDRRMVDYCVALDTEFKSLVEGSVLFTPTATLERVILPEEIKSSIVSRVQNLKELQNNQEKYGFTEHGYGNGLVLLFHGISGTNCFCCYIVGQLPDLRIAHASHKTDNGVKDTFRFIFREAKIQNAIVFFDECESLFESRDYKSLSSEVNTALSCIEQYDDIIVMATNRPYDLDEAMYRRIHMVVEFPPPDMHLRQKIWEKHFPPNLPLDDDVDVAELAMKFELTGGFIRNAVLAAMQAALLRDKEKLKITQSDLLTSCEQQIMGQLQLTGFDERVLPKIKLRDLCLEQAQLQQCHEIIALLKGKKVLTGQWGFKEAGTRILLIGMFNPKTVFCVPPMYGQH</sequence>
<reference evidence="6 7" key="1">
    <citation type="journal article" date="2013" name="Curr. Biol.">
        <title>The Genome of the Foraminiferan Reticulomyxa filosa.</title>
        <authorList>
            <person name="Glockner G."/>
            <person name="Hulsmann N."/>
            <person name="Schleicher M."/>
            <person name="Noegel A.A."/>
            <person name="Eichinger L."/>
            <person name="Gallinger C."/>
            <person name="Pawlowski J."/>
            <person name="Sierra R."/>
            <person name="Euteneuer U."/>
            <person name="Pillet L."/>
            <person name="Moustafa A."/>
            <person name="Platzer M."/>
            <person name="Groth M."/>
            <person name="Szafranski K."/>
            <person name="Schliwa M."/>
        </authorList>
    </citation>
    <scope>NUCLEOTIDE SEQUENCE [LARGE SCALE GENOMIC DNA]</scope>
</reference>
<feature type="domain" description="ATPase AAA-type core" evidence="4">
    <location>
        <begin position="359"/>
        <end position="435"/>
    </location>
</feature>
<evidence type="ECO:0000256" key="3">
    <source>
        <dbReference type="SAM" id="MobiDB-lite"/>
    </source>
</evidence>
<evidence type="ECO:0000256" key="1">
    <source>
        <dbReference type="ARBA" id="ARBA00022741"/>
    </source>
</evidence>
<dbReference type="InterPro" id="IPR003959">
    <property type="entry name" value="ATPase_AAA_core"/>
</dbReference>
<organism evidence="6 7">
    <name type="scientific">Reticulomyxa filosa</name>
    <dbReference type="NCBI Taxonomy" id="46433"/>
    <lineage>
        <taxon>Eukaryota</taxon>
        <taxon>Sar</taxon>
        <taxon>Rhizaria</taxon>
        <taxon>Retaria</taxon>
        <taxon>Foraminifera</taxon>
        <taxon>Monothalamids</taxon>
        <taxon>Reticulomyxidae</taxon>
        <taxon>Reticulomyxa</taxon>
    </lineage>
</organism>
<dbReference type="GO" id="GO:0016887">
    <property type="term" value="F:ATP hydrolysis activity"/>
    <property type="evidence" value="ECO:0007669"/>
    <property type="project" value="InterPro"/>
</dbReference>
<dbReference type="OMA" id="EWIPRME"/>
<keyword evidence="7" id="KW-1185">Reference proteome</keyword>
<dbReference type="AlphaFoldDB" id="X6NCX7"/>
<evidence type="ECO:0000313" key="6">
    <source>
        <dbReference type="EMBL" id="ETO23624.1"/>
    </source>
</evidence>
<feature type="compositionally biased region" description="Basic and acidic residues" evidence="3">
    <location>
        <begin position="79"/>
        <end position="98"/>
    </location>
</feature>